<evidence type="ECO:0000313" key="1">
    <source>
        <dbReference type="EMBL" id="CAG8464530.1"/>
    </source>
</evidence>
<gene>
    <name evidence="1" type="ORF">DERYTH_LOCUS1166</name>
</gene>
<protein>
    <submittedName>
        <fullName evidence="1">26460_t:CDS:1</fullName>
    </submittedName>
</protein>
<comment type="caution">
    <text evidence="1">The sequence shown here is derived from an EMBL/GenBank/DDBJ whole genome shotgun (WGS) entry which is preliminary data.</text>
</comment>
<dbReference type="Proteomes" id="UP000789405">
    <property type="component" value="Unassembled WGS sequence"/>
</dbReference>
<dbReference type="AlphaFoldDB" id="A0A9N8Z0B6"/>
<name>A0A9N8Z0B6_9GLOM</name>
<dbReference type="EMBL" id="CAJVPY010000306">
    <property type="protein sequence ID" value="CAG8464530.1"/>
    <property type="molecule type" value="Genomic_DNA"/>
</dbReference>
<reference evidence="1" key="1">
    <citation type="submission" date="2021-06" db="EMBL/GenBank/DDBJ databases">
        <authorList>
            <person name="Kallberg Y."/>
            <person name="Tangrot J."/>
            <person name="Rosling A."/>
        </authorList>
    </citation>
    <scope>NUCLEOTIDE SEQUENCE</scope>
    <source>
        <strain evidence="1">MA453B</strain>
    </source>
</reference>
<keyword evidence="2" id="KW-1185">Reference proteome</keyword>
<proteinExistence type="predicted"/>
<organism evidence="1 2">
    <name type="scientific">Dentiscutata erythropus</name>
    <dbReference type="NCBI Taxonomy" id="1348616"/>
    <lineage>
        <taxon>Eukaryota</taxon>
        <taxon>Fungi</taxon>
        <taxon>Fungi incertae sedis</taxon>
        <taxon>Mucoromycota</taxon>
        <taxon>Glomeromycotina</taxon>
        <taxon>Glomeromycetes</taxon>
        <taxon>Diversisporales</taxon>
        <taxon>Gigasporaceae</taxon>
        <taxon>Dentiscutata</taxon>
    </lineage>
</organism>
<accession>A0A9N8Z0B6</accession>
<dbReference type="OrthoDB" id="10542707at2759"/>
<evidence type="ECO:0000313" key="2">
    <source>
        <dbReference type="Proteomes" id="UP000789405"/>
    </source>
</evidence>
<sequence length="151" mass="17973">MGLFCLKSLYKCIMCVCTYHKNVSLNTIKDHFKRQHDNKYKSIEEQEYLRIKNNITLNTMRNVTVIEDDEEYITELPTRPIVNKDSIYEVKDKYMLNIQHSIKNSISEKEDVDLKKNLSFDYGSKRQKIGIIIDDKNINFQLKESRLVMNK</sequence>